<dbReference type="InterPro" id="IPR008969">
    <property type="entry name" value="CarboxyPept-like_regulatory"/>
</dbReference>
<dbReference type="SUPFAM" id="SSF49464">
    <property type="entry name" value="Carboxypeptidase regulatory domain-like"/>
    <property type="match status" value="1"/>
</dbReference>
<evidence type="ECO:0000256" key="2">
    <source>
        <dbReference type="ARBA" id="ARBA00022448"/>
    </source>
</evidence>
<evidence type="ECO:0000256" key="4">
    <source>
        <dbReference type="ARBA" id="ARBA00022692"/>
    </source>
</evidence>
<dbReference type="InterPro" id="IPR012910">
    <property type="entry name" value="Plug_dom"/>
</dbReference>
<keyword evidence="10" id="KW-0732">Signal</keyword>
<evidence type="ECO:0000256" key="5">
    <source>
        <dbReference type="ARBA" id="ARBA00023077"/>
    </source>
</evidence>
<gene>
    <name evidence="13" type="ORF">KK078_10065</name>
</gene>
<feature type="domain" description="TonB-dependent receptor plug" evidence="12">
    <location>
        <begin position="129"/>
        <end position="224"/>
    </location>
</feature>
<dbReference type="GO" id="GO:0009279">
    <property type="term" value="C:cell outer membrane"/>
    <property type="evidence" value="ECO:0007669"/>
    <property type="project" value="UniProtKB-SubCell"/>
</dbReference>
<dbReference type="NCBIfam" id="TIGR04057">
    <property type="entry name" value="SusC_RagA_signa"/>
    <property type="match status" value="1"/>
</dbReference>
<keyword evidence="3 8" id="KW-1134">Transmembrane beta strand</keyword>
<evidence type="ECO:0000256" key="3">
    <source>
        <dbReference type="ARBA" id="ARBA00022452"/>
    </source>
</evidence>
<keyword evidence="2 8" id="KW-0813">Transport</keyword>
<evidence type="ECO:0000256" key="8">
    <source>
        <dbReference type="PROSITE-ProRule" id="PRU01360"/>
    </source>
</evidence>
<evidence type="ECO:0000256" key="7">
    <source>
        <dbReference type="ARBA" id="ARBA00023237"/>
    </source>
</evidence>
<feature type="signal peptide" evidence="10">
    <location>
        <begin position="1"/>
        <end position="26"/>
    </location>
</feature>
<evidence type="ECO:0000313" key="13">
    <source>
        <dbReference type="EMBL" id="MBT1686904.1"/>
    </source>
</evidence>
<proteinExistence type="inferred from homology"/>
<protein>
    <submittedName>
        <fullName evidence="13">TonB-dependent receptor</fullName>
    </submittedName>
</protein>
<evidence type="ECO:0000259" key="11">
    <source>
        <dbReference type="Pfam" id="PF00593"/>
    </source>
</evidence>
<dbReference type="Pfam" id="PF00593">
    <property type="entry name" value="TonB_dep_Rec_b-barrel"/>
    <property type="match status" value="1"/>
</dbReference>
<dbReference type="SUPFAM" id="SSF56935">
    <property type="entry name" value="Porins"/>
    <property type="match status" value="1"/>
</dbReference>
<dbReference type="InterPro" id="IPR039426">
    <property type="entry name" value="TonB-dep_rcpt-like"/>
</dbReference>
<dbReference type="PROSITE" id="PS52016">
    <property type="entry name" value="TONB_DEPENDENT_REC_3"/>
    <property type="match status" value="1"/>
</dbReference>
<dbReference type="Gene3D" id="2.40.170.20">
    <property type="entry name" value="TonB-dependent receptor, beta-barrel domain"/>
    <property type="match status" value="1"/>
</dbReference>
<keyword evidence="4 8" id="KW-0812">Transmembrane</keyword>
<feature type="chain" id="PRO_5043018787" evidence="10">
    <location>
        <begin position="27"/>
        <end position="1043"/>
    </location>
</feature>
<keyword evidence="5 9" id="KW-0798">TonB box</keyword>
<keyword evidence="6 8" id="KW-0472">Membrane</keyword>
<evidence type="ECO:0000256" key="6">
    <source>
        <dbReference type="ARBA" id="ARBA00023136"/>
    </source>
</evidence>
<dbReference type="Gene3D" id="2.60.40.1120">
    <property type="entry name" value="Carboxypeptidase-like, regulatory domain"/>
    <property type="match status" value="1"/>
</dbReference>
<dbReference type="InterPro" id="IPR036942">
    <property type="entry name" value="Beta-barrel_TonB_sf"/>
</dbReference>
<keyword evidence="7 8" id="KW-0998">Cell outer membrane</keyword>
<comment type="similarity">
    <text evidence="8 9">Belongs to the TonB-dependent receptor family.</text>
</comment>
<name>A0AAP2D7W3_9BACT</name>
<sequence>MMKQIYRSLWFASVCFLLAGLTTAYAQKQVITGTITDETGTPLPGVNILVKGTAYGTTAGVDGAFTLEAAPTDVLVISFIGYKTTEVPVGNQTKIAVTLAEDMATLDEIVVVGYGEQKKALNTGANLRVKGDDLQKMSTTNALQALQGQAPGVQIASTSGQPGEPLKVTIRGLGTVGNGNPLYVVDGVLTTDITYLNNADIESIDVLKDAASAAIYGSQAANGVVLITTKRGKAGARAQLTFDAFYGVQKVARQVDMLNAREYASIMNESAVNSGKSIVFTDEEIAALGNGTDWLDEMFVEDAVTQNYALGATGGTESSIYSASLAYQSQEGIMGGRGLSYYERYNFRINTEHKLYKDLITLGQHLTFAYINNNGVGVGNQYNNTLRGAFNTSPFVPMYDDQGNFFDNSDASWTGGSEANPYAEMVYNNQNRKNNQRVLGDVYLQVEPLKGLKFRTSLGLDYFGEETRAYTPEFKLSIYSFNNVSKVDQYMGKGRTLIWDNLISYGFDINTEHRFDVMVGTSAYQYDRSGIWGIKTGSALDGLKYGWLSNASTVLTLGGGPTDRGNAEGPLIFDEQRLSYFGRLNYNFKETYLLNATFRVDGSSKFDAANRWGYFPSVSAGWVLSNETFMQDQTWVNNLKLRASWGQVGNQNAMAYQYLTPITFLNVNYIFGPEEGKGALVPGGYPSRLGNPDLKWETSEQTDIGFDAQFLTGKLNVTFDWYKKTTKDWLITAPVLATAGALPPVINGGNVKNTGVELAVAYNNSVGELRYTVSANGAYNRNRVGQIPTADGIIHGSDNQLYNNALEFYRAENGHPIGYFWGLSTAGIFQTEEEVQSYRNSEGSVIQPNARPGDVRYVDRDDNGVIDNGDRHEIGNPLPDYTFGFAVSANYKGFDLSVQASGVAGNQIVQSYRNQSSQYANYTTAILDRWHGPGSSNTIPRVTDDNRNWTNFSDLYIQNGDYLRLNNVTLGYDLSNLMKKKYLSQVRLYASVLNVYTFTKYTGMDPEIGYGIDNGERDKFSSGIDLGYYPRPRTFLLGLNVKF</sequence>
<dbReference type="InterPro" id="IPR023997">
    <property type="entry name" value="TonB-dep_OMP_SusC/RagA_CS"/>
</dbReference>
<dbReference type="RefSeq" id="WP_254090138.1">
    <property type="nucleotide sequence ID" value="NZ_JAHESC010000011.1"/>
</dbReference>
<accession>A0AAP2D7W3</accession>
<dbReference type="Pfam" id="PF13715">
    <property type="entry name" value="CarbopepD_reg_2"/>
    <property type="match status" value="1"/>
</dbReference>
<feature type="domain" description="TonB-dependent receptor-like beta-barrel" evidence="11">
    <location>
        <begin position="470"/>
        <end position="995"/>
    </location>
</feature>
<dbReference type="InterPro" id="IPR037066">
    <property type="entry name" value="Plug_dom_sf"/>
</dbReference>
<reference evidence="13 14" key="1">
    <citation type="submission" date="2021-05" db="EMBL/GenBank/DDBJ databases">
        <title>A Polyphasic approach of four new species of the genus Ohtaekwangia: Ohtaekwangia histidinii sp. nov., Ohtaekwangia cretensis sp. nov., Ohtaekwangia indiensis sp. nov., Ohtaekwangia reichenbachii sp. nov. from diverse environment.</title>
        <authorList>
            <person name="Octaviana S."/>
        </authorList>
    </citation>
    <scope>NUCLEOTIDE SEQUENCE [LARGE SCALE GENOMIC DNA]</scope>
    <source>
        <strain evidence="13 14">PWU37</strain>
    </source>
</reference>
<evidence type="ECO:0000259" key="12">
    <source>
        <dbReference type="Pfam" id="PF07715"/>
    </source>
</evidence>
<dbReference type="AlphaFoldDB" id="A0AAP2D7W3"/>
<dbReference type="NCBIfam" id="TIGR04056">
    <property type="entry name" value="OMP_RagA_SusC"/>
    <property type="match status" value="1"/>
</dbReference>
<organism evidence="13 14">
    <name type="scientific">Dawidia soli</name>
    <dbReference type="NCBI Taxonomy" id="2782352"/>
    <lineage>
        <taxon>Bacteria</taxon>
        <taxon>Pseudomonadati</taxon>
        <taxon>Bacteroidota</taxon>
        <taxon>Cytophagia</taxon>
        <taxon>Cytophagales</taxon>
        <taxon>Chryseotaleaceae</taxon>
        <taxon>Dawidia</taxon>
    </lineage>
</organism>
<keyword evidence="14" id="KW-1185">Reference proteome</keyword>
<evidence type="ECO:0000256" key="9">
    <source>
        <dbReference type="RuleBase" id="RU003357"/>
    </source>
</evidence>
<dbReference type="Proteomes" id="UP001319180">
    <property type="component" value="Unassembled WGS sequence"/>
</dbReference>
<evidence type="ECO:0000256" key="1">
    <source>
        <dbReference type="ARBA" id="ARBA00004571"/>
    </source>
</evidence>
<dbReference type="Pfam" id="PF07715">
    <property type="entry name" value="Plug"/>
    <property type="match status" value="1"/>
</dbReference>
<keyword evidence="13" id="KW-0675">Receptor</keyword>
<dbReference type="EMBL" id="JAHESC010000011">
    <property type="protein sequence ID" value="MBT1686904.1"/>
    <property type="molecule type" value="Genomic_DNA"/>
</dbReference>
<dbReference type="InterPro" id="IPR023996">
    <property type="entry name" value="TonB-dep_OMP_SusC/RagA"/>
</dbReference>
<dbReference type="InterPro" id="IPR000531">
    <property type="entry name" value="Beta-barrel_TonB"/>
</dbReference>
<comment type="caution">
    <text evidence="13">The sequence shown here is derived from an EMBL/GenBank/DDBJ whole genome shotgun (WGS) entry which is preliminary data.</text>
</comment>
<evidence type="ECO:0000256" key="10">
    <source>
        <dbReference type="SAM" id="SignalP"/>
    </source>
</evidence>
<dbReference type="Gene3D" id="2.170.130.10">
    <property type="entry name" value="TonB-dependent receptor, plug domain"/>
    <property type="match status" value="1"/>
</dbReference>
<comment type="subcellular location">
    <subcellularLocation>
        <location evidence="1 8">Cell outer membrane</location>
        <topology evidence="1 8">Multi-pass membrane protein</topology>
    </subcellularLocation>
</comment>
<evidence type="ECO:0000313" key="14">
    <source>
        <dbReference type="Proteomes" id="UP001319180"/>
    </source>
</evidence>